<evidence type="ECO:0000313" key="2">
    <source>
        <dbReference type="Proteomes" id="UP000031967"/>
    </source>
</evidence>
<accession>A0ABR5AEE5</accession>
<dbReference type="EMBL" id="JXAK01000051">
    <property type="protein sequence ID" value="KIL38772.1"/>
    <property type="molecule type" value="Genomic_DNA"/>
</dbReference>
<comment type="caution">
    <text evidence="1">The sequence shown here is derived from an EMBL/GenBank/DDBJ whole genome shotgun (WGS) entry which is preliminary data.</text>
</comment>
<name>A0ABR5AEE5_9BACL</name>
<dbReference type="RefSeq" id="WP_041050432.1">
    <property type="nucleotide sequence ID" value="NZ_JXAK01000051.1"/>
</dbReference>
<dbReference type="Proteomes" id="UP000031967">
    <property type="component" value="Unassembled WGS sequence"/>
</dbReference>
<reference evidence="1 2" key="1">
    <citation type="submission" date="2014-12" db="EMBL/GenBank/DDBJ databases">
        <title>Draft genome sequence of Paenibacillus kamchatkensis strain B-2647.</title>
        <authorList>
            <person name="Karlyshev A.V."/>
            <person name="Kudryashova E.B."/>
        </authorList>
    </citation>
    <scope>NUCLEOTIDE SEQUENCE [LARGE SCALE GENOMIC DNA]</scope>
    <source>
        <strain evidence="1 2">VKM B-2647</strain>
    </source>
</reference>
<evidence type="ECO:0000313" key="1">
    <source>
        <dbReference type="EMBL" id="KIL38772.1"/>
    </source>
</evidence>
<sequence>MLSWLRSRRQAPPRLEEQLRALRGLGITYELDEEEVAEVLLGQFERELYEEEPYDLLLPMLGTDLVDEDGDVLRLSPEVWSFDTECIFDEDAYTRLLRNMVELSKGKFALRGIESKVDFEREEAFVSFVHEGEAHRWTVAFEDDWVDFDLLRKLGKLAAASASSKRYVYWNDGQSVTMLYCDNDTLKRLNKLVKKPFAVLG</sequence>
<keyword evidence="2" id="KW-1185">Reference proteome</keyword>
<protein>
    <submittedName>
        <fullName evidence="1">Uncharacterized protein</fullName>
    </submittedName>
</protein>
<proteinExistence type="predicted"/>
<organism evidence="1 2">
    <name type="scientific">Gordoniibacillus kamchatkensis</name>
    <dbReference type="NCBI Taxonomy" id="1590651"/>
    <lineage>
        <taxon>Bacteria</taxon>
        <taxon>Bacillati</taxon>
        <taxon>Bacillota</taxon>
        <taxon>Bacilli</taxon>
        <taxon>Bacillales</taxon>
        <taxon>Paenibacillaceae</taxon>
        <taxon>Gordoniibacillus</taxon>
    </lineage>
</organism>
<gene>
    <name evidence="1" type="ORF">SD70_24075</name>
</gene>